<evidence type="ECO:0000313" key="6">
    <source>
        <dbReference type="EMBL" id="UYK87080.1"/>
    </source>
</evidence>
<evidence type="ECO:0000313" key="7">
    <source>
        <dbReference type="Proteomes" id="UP001164392"/>
    </source>
</evidence>
<dbReference type="PANTHER" id="PTHR30427">
    <property type="entry name" value="TRANSCRIPTIONAL ACTIVATOR PROTEIN LYSR"/>
    <property type="match status" value="1"/>
</dbReference>
<name>A0AA46SSW1_9XANT</name>
<dbReference type="GO" id="GO:0043565">
    <property type="term" value="F:sequence-specific DNA binding"/>
    <property type="evidence" value="ECO:0007669"/>
    <property type="project" value="TreeGrafter"/>
</dbReference>
<dbReference type="Gene3D" id="3.40.190.290">
    <property type="match status" value="1"/>
</dbReference>
<evidence type="ECO:0000256" key="3">
    <source>
        <dbReference type="ARBA" id="ARBA00023125"/>
    </source>
</evidence>
<dbReference type="InterPro" id="IPR036388">
    <property type="entry name" value="WH-like_DNA-bd_sf"/>
</dbReference>
<dbReference type="Gene3D" id="1.10.10.10">
    <property type="entry name" value="Winged helix-like DNA-binding domain superfamily/Winged helix DNA-binding domain"/>
    <property type="match status" value="1"/>
</dbReference>
<dbReference type="GO" id="GO:0010628">
    <property type="term" value="P:positive regulation of gene expression"/>
    <property type="evidence" value="ECO:0007669"/>
    <property type="project" value="TreeGrafter"/>
</dbReference>
<feature type="domain" description="HTH lysR-type" evidence="5">
    <location>
        <begin position="3"/>
        <end position="60"/>
    </location>
</feature>
<keyword evidence="3" id="KW-0238">DNA-binding</keyword>
<evidence type="ECO:0000256" key="2">
    <source>
        <dbReference type="ARBA" id="ARBA00023015"/>
    </source>
</evidence>
<gene>
    <name evidence="6" type="ORF">NG824_11160</name>
</gene>
<dbReference type="SUPFAM" id="SSF46785">
    <property type="entry name" value="Winged helix' DNA-binding domain"/>
    <property type="match status" value="1"/>
</dbReference>
<dbReference type="PROSITE" id="PS50931">
    <property type="entry name" value="HTH_LYSR"/>
    <property type="match status" value="1"/>
</dbReference>
<accession>A0AA46SSW1</accession>
<keyword evidence="4" id="KW-0804">Transcription</keyword>
<comment type="similarity">
    <text evidence="1">Belongs to the LysR transcriptional regulatory family.</text>
</comment>
<protein>
    <submittedName>
        <fullName evidence="6">LysR substrate-binding domain-containing protein</fullName>
    </submittedName>
</protein>
<evidence type="ECO:0000259" key="5">
    <source>
        <dbReference type="PROSITE" id="PS50931"/>
    </source>
</evidence>
<dbReference type="EMBL" id="CP099534">
    <property type="protein sequence ID" value="UYK87080.1"/>
    <property type="molecule type" value="Genomic_DNA"/>
</dbReference>
<dbReference type="InterPro" id="IPR036390">
    <property type="entry name" value="WH_DNA-bd_sf"/>
</dbReference>
<proteinExistence type="inferred from homology"/>
<dbReference type="InterPro" id="IPR000847">
    <property type="entry name" value="LysR_HTH_N"/>
</dbReference>
<dbReference type="RefSeq" id="WP_267092299.1">
    <property type="nucleotide sequence ID" value="NZ_CP099534.1"/>
</dbReference>
<evidence type="ECO:0000256" key="4">
    <source>
        <dbReference type="ARBA" id="ARBA00023163"/>
    </source>
</evidence>
<dbReference type="InterPro" id="IPR005119">
    <property type="entry name" value="LysR_subst-bd"/>
</dbReference>
<dbReference type="PANTHER" id="PTHR30427:SF1">
    <property type="entry name" value="TRANSCRIPTIONAL ACTIVATOR PROTEIN LYSR"/>
    <property type="match status" value="1"/>
</dbReference>
<sequence>MRFSLRQMELFRAVMQAGSVKGAAKFLSMSQPAVSRGIAHTEQRLGYPLFDRIGGRLCPTEEAKALIDEVEACYLHALQVNDLATNLRNGSAGSLNICSSSCLSRGLAAKAVARFLARHTKVQVQLRVCTLADMPRVLLSNQADLAIAVLPLQHVNLEVEQLTTGRIVCVMPMDHPLASHERISLGDLTNVPVIAPHPSNPGGHLIEAALEKRGLSLNVCTHIWQMDVGYSLAAAGAGVALLDEFTIQAQGIHHLRAVPITEDICLTPSVVRSSLGVARPYVAPFISALKEQAVEDRKAALVPTRQQTKSAL</sequence>
<dbReference type="GO" id="GO:0003700">
    <property type="term" value="F:DNA-binding transcription factor activity"/>
    <property type="evidence" value="ECO:0007669"/>
    <property type="project" value="InterPro"/>
</dbReference>
<evidence type="ECO:0000256" key="1">
    <source>
        <dbReference type="ARBA" id="ARBA00009437"/>
    </source>
</evidence>
<organism evidence="6 7">
    <name type="scientific">Xanthomonas sacchari</name>
    <dbReference type="NCBI Taxonomy" id="56458"/>
    <lineage>
        <taxon>Bacteria</taxon>
        <taxon>Pseudomonadati</taxon>
        <taxon>Pseudomonadota</taxon>
        <taxon>Gammaproteobacteria</taxon>
        <taxon>Lysobacterales</taxon>
        <taxon>Lysobacteraceae</taxon>
        <taxon>Xanthomonas</taxon>
    </lineage>
</organism>
<dbReference type="Proteomes" id="UP001164392">
    <property type="component" value="Chromosome"/>
</dbReference>
<keyword evidence="2" id="KW-0805">Transcription regulation</keyword>
<dbReference type="Pfam" id="PF00126">
    <property type="entry name" value="HTH_1"/>
    <property type="match status" value="1"/>
</dbReference>
<dbReference type="Pfam" id="PF03466">
    <property type="entry name" value="LysR_substrate"/>
    <property type="match status" value="1"/>
</dbReference>
<reference evidence="6" key="1">
    <citation type="submission" date="2022-06" db="EMBL/GenBank/DDBJ databases">
        <title>Dynamics of rice microbiomes reveals core vertical transmitted seed endophytes.</title>
        <authorList>
            <person name="Liao K."/>
            <person name="Zhang X."/>
        </authorList>
    </citation>
    <scope>NUCLEOTIDE SEQUENCE</scope>
    <source>
        <strain evidence="6">JR3-14</strain>
    </source>
</reference>
<dbReference type="SUPFAM" id="SSF53850">
    <property type="entry name" value="Periplasmic binding protein-like II"/>
    <property type="match status" value="1"/>
</dbReference>
<dbReference type="AlphaFoldDB" id="A0AA46SSW1"/>